<keyword evidence="3 7" id="KW-0808">Transferase</keyword>
<keyword evidence="2 7" id="KW-1003">Cell membrane</keyword>
<sequence length="288" mass="31294">MSLLFIPSPPINGVQLGPFFVHFYALTMLSGFAVAFLIGRRRWVTRGGDPVVFENIVMWAIPSGLVGARIYHVLTHWGDYFGPGHLNPFAIWEGGIAMFGSLMGGAIGALIAARLYKVRLWAFGDCIAPGIAVAQAVGRLGNWFNQELLGQPSTAPWALEIDLAHRPPGLEQFATFEPTFLYELLLNLLAAAIILKLDKMLRLGHGACFALYIALYGAIRFVIEGMRTDFSYYLGPLRTNQVTALAVCIGGAIGFVLLRRFLPGREAPHLEASEPVTSEAGTDASASE</sequence>
<evidence type="ECO:0000256" key="6">
    <source>
        <dbReference type="ARBA" id="ARBA00023136"/>
    </source>
</evidence>
<dbReference type="GO" id="GO:0042158">
    <property type="term" value="P:lipoprotein biosynthetic process"/>
    <property type="evidence" value="ECO:0007669"/>
    <property type="project" value="UniProtKB-UniRule"/>
</dbReference>
<dbReference type="GO" id="GO:0008961">
    <property type="term" value="F:phosphatidylglycerol-prolipoprotein diacylglyceryl transferase activity"/>
    <property type="evidence" value="ECO:0007669"/>
    <property type="project" value="UniProtKB-UniRule"/>
</dbReference>
<comment type="caution">
    <text evidence="8">The sequence shown here is derived from an EMBL/GenBank/DDBJ whole genome shotgun (WGS) entry which is preliminary data.</text>
</comment>
<evidence type="ECO:0000256" key="7">
    <source>
        <dbReference type="HAMAP-Rule" id="MF_01147"/>
    </source>
</evidence>
<dbReference type="GO" id="GO:0005886">
    <property type="term" value="C:plasma membrane"/>
    <property type="evidence" value="ECO:0007669"/>
    <property type="project" value="UniProtKB-SubCell"/>
</dbReference>
<evidence type="ECO:0000256" key="3">
    <source>
        <dbReference type="ARBA" id="ARBA00022679"/>
    </source>
</evidence>
<dbReference type="RefSeq" id="WP_131170940.1">
    <property type="nucleotide sequence ID" value="NZ_FXTL01000002.1"/>
</dbReference>
<dbReference type="Pfam" id="PF01790">
    <property type="entry name" value="LGT"/>
    <property type="match status" value="1"/>
</dbReference>
<name>A0A4Q9KNF7_PROTD</name>
<dbReference type="UniPathway" id="UPA00664"/>
<feature type="transmembrane region" description="Helical" evidence="7">
    <location>
        <begin position="204"/>
        <end position="223"/>
    </location>
</feature>
<dbReference type="NCBIfam" id="TIGR00544">
    <property type="entry name" value="lgt"/>
    <property type="match status" value="1"/>
</dbReference>
<dbReference type="OrthoDB" id="871140at2"/>
<feature type="transmembrane region" description="Helical" evidence="7">
    <location>
        <begin position="91"/>
        <end position="113"/>
    </location>
</feature>
<keyword evidence="8" id="KW-0328">Glycosyltransferase</keyword>
<dbReference type="InterPro" id="IPR001640">
    <property type="entry name" value="Lgt"/>
</dbReference>
<evidence type="ECO:0000256" key="4">
    <source>
        <dbReference type="ARBA" id="ARBA00022692"/>
    </source>
</evidence>
<evidence type="ECO:0000256" key="5">
    <source>
        <dbReference type="ARBA" id="ARBA00022989"/>
    </source>
</evidence>
<accession>A0A4Q9KNF7</accession>
<keyword evidence="5 7" id="KW-1133">Transmembrane helix</keyword>
<protein>
    <recommendedName>
        <fullName evidence="7">Phosphatidylglycerol--prolipoprotein diacylglyceryl transferase</fullName>
        <ecNumber evidence="7">2.5.1.145</ecNumber>
    </recommendedName>
</protein>
<feature type="transmembrane region" description="Helical" evidence="7">
    <location>
        <begin position="51"/>
        <end position="71"/>
    </location>
</feature>
<reference evidence="8 9" key="1">
    <citation type="submission" date="2019-01" db="EMBL/GenBank/DDBJ databases">
        <title>Lactibacter flavus gen. nov., sp. nov., a novel bacterium of the family Propionibacteriaceae isolated from raw milk and dairy products.</title>
        <authorList>
            <person name="Huptas C."/>
            <person name="Wenning M."/>
            <person name="Breitenwieser F."/>
            <person name="Doll E."/>
            <person name="Von Neubeck M."/>
            <person name="Busse H.-J."/>
            <person name="Scherer S."/>
        </authorList>
    </citation>
    <scope>NUCLEOTIDE SEQUENCE [LARGE SCALE GENOMIC DNA]</scope>
    <source>
        <strain evidence="8 9">DSM 22130</strain>
    </source>
</reference>
<dbReference type="PANTHER" id="PTHR30589:SF0">
    <property type="entry name" value="PHOSPHATIDYLGLYCEROL--PROLIPOPROTEIN DIACYLGLYCERYL TRANSFERASE"/>
    <property type="match status" value="1"/>
</dbReference>
<feature type="binding site" evidence="7">
    <location>
        <position position="139"/>
    </location>
    <ligand>
        <name>a 1,2-diacyl-sn-glycero-3-phospho-(1'-sn-glycerol)</name>
        <dbReference type="ChEBI" id="CHEBI:64716"/>
    </ligand>
</feature>
<dbReference type="PROSITE" id="PS01311">
    <property type="entry name" value="LGT"/>
    <property type="match status" value="1"/>
</dbReference>
<comment type="similarity">
    <text evidence="1 7">Belongs to the Lgt family.</text>
</comment>
<evidence type="ECO:0000256" key="1">
    <source>
        <dbReference type="ARBA" id="ARBA00007150"/>
    </source>
</evidence>
<evidence type="ECO:0000256" key="2">
    <source>
        <dbReference type="ARBA" id="ARBA00022475"/>
    </source>
</evidence>
<dbReference type="HAMAP" id="MF_01147">
    <property type="entry name" value="Lgt"/>
    <property type="match status" value="1"/>
</dbReference>
<dbReference type="AlphaFoldDB" id="A0A4Q9KNF7"/>
<feature type="transmembrane region" description="Helical" evidence="7">
    <location>
        <begin position="120"/>
        <end position="138"/>
    </location>
</feature>
<feature type="transmembrane region" description="Helical" evidence="7">
    <location>
        <begin position="20"/>
        <end position="39"/>
    </location>
</feature>
<keyword evidence="8" id="KW-0449">Lipoprotein</keyword>
<keyword evidence="4 7" id="KW-0812">Transmembrane</keyword>
<dbReference type="PANTHER" id="PTHR30589">
    <property type="entry name" value="PROLIPOPROTEIN DIACYLGLYCERYL TRANSFERASE"/>
    <property type="match status" value="1"/>
</dbReference>
<comment type="function">
    <text evidence="7">Catalyzes the transfer of the diacylglyceryl group from phosphatidylglycerol to the sulfhydryl group of the N-terminal cysteine of a prolipoprotein, the first step in the formation of mature lipoproteins.</text>
</comment>
<evidence type="ECO:0000313" key="8">
    <source>
        <dbReference type="EMBL" id="TBT95825.1"/>
    </source>
</evidence>
<comment type="catalytic activity">
    <reaction evidence="7">
        <text>L-cysteinyl-[prolipoprotein] + a 1,2-diacyl-sn-glycero-3-phospho-(1'-sn-glycerol) = an S-1,2-diacyl-sn-glyceryl-L-cysteinyl-[prolipoprotein] + sn-glycerol 1-phosphate + H(+)</text>
        <dbReference type="Rhea" id="RHEA:56712"/>
        <dbReference type="Rhea" id="RHEA-COMP:14679"/>
        <dbReference type="Rhea" id="RHEA-COMP:14680"/>
        <dbReference type="ChEBI" id="CHEBI:15378"/>
        <dbReference type="ChEBI" id="CHEBI:29950"/>
        <dbReference type="ChEBI" id="CHEBI:57685"/>
        <dbReference type="ChEBI" id="CHEBI:64716"/>
        <dbReference type="ChEBI" id="CHEBI:140658"/>
        <dbReference type="EC" id="2.5.1.145"/>
    </reaction>
</comment>
<gene>
    <name evidence="7" type="primary">lgt</name>
    <name evidence="8" type="ORF">ET996_02265</name>
</gene>
<comment type="subcellular location">
    <subcellularLocation>
        <location evidence="7">Cell membrane</location>
        <topology evidence="7">Multi-pass membrane protein</topology>
    </subcellularLocation>
</comment>
<comment type="pathway">
    <text evidence="7">Protein modification; lipoprotein biosynthesis (diacylglyceryl transfer).</text>
</comment>
<feature type="transmembrane region" description="Helical" evidence="7">
    <location>
        <begin position="243"/>
        <end position="262"/>
    </location>
</feature>
<dbReference type="Proteomes" id="UP000291933">
    <property type="component" value="Unassembled WGS sequence"/>
</dbReference>
<evidence type="ECO:0000313" key="9">
    <source>
        <dbReference type="Proteomes" id="UP000291933"/>
    </source>
</evidence>
<organism evidence="8 9">
    <name type="scientific">Propioniciclava tarda</name>
    <dbReference type="NCBI Taxonomy" id="433330"/>
    <lineage>
        <taxon>Bacteria</taxon>
        <taxon>Bacillati</taxon>
        <taxon>Actinomycetota</taxon>
        <taxon>Actinomycetes</taxon>
        <taxon>Propionibacteriales</taxon>
        <taxon>Propionibacteriaceae</taxon>
        <taxon>Propioniciclava</taxon>
    </lineage>
</organism>
<keyword evidence="9" id="KW-1185">Reference proteome</keyword>
<dbReference type="EMBL" id="SDMR01000002">
    <property type="protein sequence ID" value="TBT95825.1"/>
    <property type="molecule type" value="Genomic_DNA"/>
</dbReference>
<feature type="transmembrane region" description="Helical" evidence="7">
    <location>
        <begin position="180"/>
        <end position="197"/>
    </location>
</feature>
<proteinExistence type="inferred from homology"/>
<keyword evidence="6 7" id="KW-0472">Membrane</keyword>
<dbReference type="EC" id="2.5.1.145" evidence="7"/>